<evidence type="ECO:0000313" key="3">
    <source>
        <dbReference type="Proteomes" id="UP000449846"/>
    </source>
</evidence>
<proteinExistence type="predicted"/>
<dbReference type="RefSeq" id="WP_155040341.1">
    <property type="nucleotide sequence ID" value="NZ_JBHGCD010000015.1"/>
</dbReference>
<dbReference type="InterPro" id="IPR018717">
    <property type="entry name" value="DUF2241"/>
</dbReference>
<dbReference type="EMBL" id="WMIG01000007">
    <property type="protein sequence ID" value="MTH60401.1"/>
    <property type="molecule type" value="Genomic_DNA"/>
</dbReference>
<evidence type="ECO:0000259" key="1">
    <source>
        <dbReference type="Pfam" id="PF10000"/>
    </source>
</evidence>
<comment type="caution">
    <text evidence="2">The sequence shown here is derived from an EMBL/GenBank/DDBJ whole genome shotgun (WGS) entry which is preliminary data.</text>
</comment>
<feature type="domain" description="DUF2241" evidence="1">
    <location>
        <begin position="2"/>
        <end position="68"/>
    </location>
</feature>
<dbReference type="SUPFAM" id="SSF55021">
    <property type="entry name" value="ACT-like"/>
    <property type="match status" value="2"/>
</dbReference>
<dbReference type="Gene3D" id="3.30.2130.10">
    <property type="entry name" value="VC0802-like"/>
    <property type="match status" value="1"/>
</dbReference>
<reference evidence="2 3" key="1">
    <citation type="submission" date="2019-11" db="EMBL/GenBank/DDBJ databases">
        <authorList>
            <person name="Dong K."/>
        </authorList>
    </citation>
    <scope>NUCLEOTIDE SEQUENCE [LARGE SCALE GENOMIC DNA]</scope>
    <source>
        <strain evidence="2 3">NBRC 112902</strain>
    </source>
</reference>
<sequence length="129" mass="14218">MSGETDLGQLLATLSPRMEDGLYVFVTVAELPSGLHPRMIFHEAEGITMILLRDQADRLGLPWEFPCRMITLEVHSSLSAVGFMARIATELARRGIAVNPVSGFHHDHLFVPEPRAAEAMQILAEIAVN</sequence>
<organism evidence="2 3">
    <name type="scientific">Paracoccus litorisediminis</name>
    <dbReference type="NCBI Taxonomy" id="2006130"/>
    <lineage>
        <taxon>Bacteria</taxon>
        <taxon>Pseudomonadati</taxon>
        <taxon>Pseudomonadota</taxon>
        <taxon>Alphaproteobacteria</taxon>
        <taxon>Rhodobacterales</taxon>
        <taxon>Paracoccaceae</taxon>
        <taxon>Paracoccus</taxon>
    </lineage>
</organism>
<dbReference type="PANTHER" id="PTHR39199">
    <property type="entry name" value="BLR5128 PROTEIN"/>
    <property type="match status" value="1"/>
</dbReference>
<dbReference type="PANTHER" id="PTHR39199:SF1">
    <property type="entry name" value="BLR5128 PROTEIN"/>
    <property type="match status" value="1"/>
</dbReference>
<dbReference type="OrthoDB" id="517867at2"/>
<keyword evidence="3" id="KW-1185">Reference proteome</keyword>
<dbReference type="InterPro" id="IPR045865">
    <property type="entry name" value="ACT-like_dom_sf"/>
</dbReference>
<dbReference type="Pfam" id="PF10000">
    <property type="entry name" value="ACT_3"/>
    <property type="match status" value="1"/>
</dbReference>
<dbReference type="Proteomes" id="UP000449846">
    <property type="component" value="Unassembled WGS sequence"/>
</dbReference>
<evidence type="ECO:0000313" key="2">
    <source>
        <dbReference type="EMBL" id="MTH60401.1"/>
    </source>
</evidence>
<gene>
    <name evidence="2" type="ORF">GL300_14385</name>
</gene>
<accession>A0A844HRZ1</accession>
<protein>
    <submittedName>
        <fullName evidence="2">ACT domain-containing protein</fullName>
    </submittedName>
</protein>
<name>A0A844HRZ1_9RHOB</name>
<dbReference type="AlphaFoldDB" id="A0A844HRZ1"/>